<evidence type="ECO:0000313" key="8">
    <source>
        <dbReference type="EMBL" id="QRP70138.1"/>
    </source>
</evidence>
<feature type="transmembrane region" description="Helical" evidence="5">
    <location>
        <begin position="119"/>
        <end position="140"/>
    </location>
</feature>
<dbReference type="GO" id="GO:0030416">
    <property type="term" value="P:methylamine metabolic process"/>
    <property type="evidence" value="ECO:0007669"/>
    <property type="project" value="InterPro"/>
</dbReference>
<evidence type="ECO:0000256" key="5">
    <source>
        <dbReference type="SAM" id="Phobius"/>
    </source>
</evidence>
<proteinExistence type="predicted"/>
<evidence type="ECO:0000256" key="1">
    <source>
        <dbReference type="ARBA" id="ARBA00004141"/>
    </source>
</evidence>
<dbReference type="InterPro" id="IPR009908">
    <property type="entry name" value="Methylamine_util_MauE"/>
</dbReference>
<feature type="domain" description="Methylamine utilisation protein MauE" evidence="6">
    <location>
        <begin position="9"/>
        <end position="139"/>
    </location>
</feature>
<evidence type="ECO:0000259" key="6">
    <source>
        <dbReference type="Pfam" id="PF07291"/>
    </source>
</evidence>
<dbReference type="UniPathway" id="UPA00895"/>
<sequence>MTTSKILAVISAVCRFGLAAVWLISGYLKFIDPVETKKSVEAYELFPVDVAQMIGTVLPLAELALGVLLLLGVFLRPVAAVSALMFVGFAIGIASAWARGLTIDCGCFGVGGENPDAGAGTYMLGIGKDILFLIMAAWTVKRPFARWAVYA</sequence>
<dbReference type="GO" id="GO:0016020">
    <property type="term" value="C:membrane"/>
    <property type="evidence" value="ECO:0007669"/>
    <property type="project" value="UniProtKB-SubCell"/>
</dbReference>
<dbReference type="OrthoDB" id="5422529at2"/>
<dbReference type="AlphaFoldDB" id="A0A7T4EH67"/>
<dbReference type="Pfam" id="PF07291">
    <property type="entry name" value="MauE"/>
    <property type="match status" value="1"/>
</dbReference>
<evidence type="ECO:0000256" key="4">
    <source>
        <dbReference type="ARBA" id="ARBA00023136"/>
    </source>
</evidence>
<dbReference type="RefSeq" id="WP_005388926.1">
    <property type="nucleotide sequence ID" value="NZ_CP066007.1"/>
</dbReference>
<organism evidence="7 9">
    <name type="scientific">Corynebacterium glucuronolyticum</name>
    <dbReference type="NCBI Taxonomy" id="39791"/>
    <lineage>
        <taxon>Bacteria</taxon>
        <taxon>Bacillati</taxon>
        <taxon>Actinomycetota</taxon>
        <taxon>Actinomycetes</taxon>
        <taxon>Mycobacteriales</taxon>
        <taxon>Corynebacteriaceae</taxon>
        <taxon>Corynebacterium</taxon>
    </lineage>
</organism>
<keyword evidence="4 5" id="KW-0472">Membrane</keyword>
<keyword evidence="3 5" id="KW-1133">Transmembrane helix</keyword>
<gene>
    <name evidence="7" type="ORF">I6I10_05355</name>
    <name evidence="8" type="ORF">I6J21_10190</name>
</gene>
<name>A0A7T4EH67_9CORY</name>
<comment type="subcellular location">
    <subcellularLocation>
        <location evidence="1">Membrane</location>
        <topology evidence="1">Multi-pass membrane protein</topology>
    </subcellularLocation>
</comment>
<dbReference type="Proteomes" id="UP000596145">
    <property type="component" value="Chromosome"/>
</dbReference>
<dbReference type="EMBL" id="CP066007">
    <property type="protein sequence ID" value="QQB47320.1"/>
    <property type="molecule type" value="Genomic_DNA"/>
</dbReference>
<evidence type="ECO:0000256" key="2">
    <source>
        <dbReference type="ARBA" id="ARBA00022692"/>
    </source>
</evidence>
<evidence type="ECO:0000313" key="9">
    <source>
        <dbReference type="Proteomes" id="UP000596145"/>
    </source>
</evidence>
<feature type="transmembrane region" description="Helical" evidence="5">
    <location>
        <begin position="50"/>
        <end position="71"/>
    </location>
</feature>
<reference evidence="7 9" key="1">
    <citation type="submission" date="2020-12" db="EMBL/GenBank/DDBJ databases">
        <title>FDA dAtabase for Regulatory Grade micrObial Sequences (FDA-ARGOS): Supporting development and validation of Infectious Disease Dx tests.</title>
        <authorList>
            <person name="Sproer C."/>
            <person name="Gronow S."/>
            <person name="Severitt S."/>
            <person name="Schroder I."/>
            <person name="Tallon L."/>
            <person name="Sadzewicz L."/>
            <person name="Zhao X."/>
            <person name="Boylan J."/>
            <person name="Ott S."/>
            <person name="Bowen H."/>
            <person name="Vavikolanu K."/>
            <person name="Mehta A."/>
            <person name="Aluvathingal J."/>
            <person name="Nadendla S."/>
            <person name="Lowell S."/>
            <person name="Myers T."/>
            <person name="Yan Y."/>
            <person name="Sichtig H."/>
        </authorList>
    </citation>
    <scope>NUCLEOTIDE SEQUENCE [LARGE SCALE GENOMIC DNA]</scope>
    <source>
        <strain evidence="7 9">FDAARGOS_1053</strain>
        <strain evidence="8">FDAARGOS_1191</strain>
    </source>
</reference>
<evidence type="ECO:0000256" key="3">
    <source>
        <dbReference type="ARBA" id="ARBA00022989"/>
    </source>
</evidence>
<feature type="transmembrane region" description="Helical" evidence="5">
    <location>
        <begin position="7"/>
        <end position="30"/>
    </location>
</feature>
<protein>
    <submittedName>
        <fullName evidence="7">DoxX family membrane protein</fullName>
    </submittedName>
</protein>
<feature type="transmembrane region" description="Helical" evidence="5">
    <location>
        <begin position="78"/>
        <end position="99"/>
    </location>
</feature>
<dbReference type="Proteomes" id="UP000617681">
    <property type="component" value="Chromosome"/>
</dbReference>
<keyword evidence="2 5" id="KW-0812">Transmembrane</keyword>
<accession>A0A7T4EH67</accession>
<dbReference type="EMBL" id="CP069534">
    <property type="protein sequence ID" value="QRP70138.1"/>
    <property type="molecule type" value="Genomic_DNA"/>
</dbReference>
<dbReference type="GeneID" id="92760840"/>
<evidence type="ECO:0000313" key="7">
    <source>
        <dbReference type="EMBL" id="QQB47320.1"/>
    </source>
</evidence>